<proteinExistence type="predicted"/>
<keyword evidence="4" id="KW-0227">DNA damage</keyword>
<evidence type="ECO:0000256" key="2">
    <source>
        <dbReference type="ARBA" id="ARBA00022705"/>
    </source>
</evidence>
<evidence type="ECO:0000256" key="6">
    <source>
        <dbReference type="ARBA" id="ARBA00022842"/>
    </source>
</evidence>
<dbReference type="Pfam" id="PF22745">
    <property type="entry name" value="Nlig-Ia"/>
    <property type="match status" value="1"/>
</dbReference>
<evidence type="ECO:0000256" key="8">
    <source>
        <dbReference type="ARBA" id="ARBA00023204"/>
    </source>
</evidence>
<feature type="domain" description="NAD-dependent DNA ligase N-terminal" evidence="9">
    <location>
        <begin position="2"/>
        <end position="187"/>
    </location>
</feature>
<dbReference type="Gene3D" id="1.10.287.610">
    <property type="entry name" value="Helix hairpin bin"/>
    <property type="match status" value="1"/>
</dbReference>
<gene>
    <name evidence="10" type="primary">ligA</name>
    <name evidence="10" type="ORF">AMJ40_06830</name>
</gene>
<evidence type="ECO:0000256" key="5">
    <source>
        <dbReference type="ARBA" id="ARBA00022833"/>
    </source>
</evidence>
<dbReference type="GO" id="GO:0046872">
    <property type="term" value="F:metal ion binding"/>
    <property type="evidence" value="ECO:0007669"/>
    <property type="project" value="UniProtKB-KW"/>
</dbReference>
<dbReference type="FunFam" id="1.10.287.610:FF:000002">
    <property type="entry name" value="DNA ligase"/>
    <property type="match status" value="1"/>
</dbReference>
<dbReference type="InterPro" id="IPR018239">
    <property type="entry name" value="DNA_ligase_AS"/>
</dbReference>
<dbReference type="AlphaFoldDB" id="A0A0S7WFA4"/>
<evidence type="ECO:0000256" key="4">
    <source>
        <dbReference type="ARBA" id="ARBA00022763"/>
    </source>
</evidence>
<keyword evidence="8" id="KW-0234">DNA repair</keyword>
<dbReference type="InterPro" id="IPR013840">
    <property type="entry name" value="DNAligase_N"/>
</dbReference>
<evidence type="ECO:0000259" key="9">
    <source>
        <dbReference type="SMART" id="SM00532"/>
    </source>
</evidence>
<dbReference type="Proteomes" id="UP000051124">
    <property type="component" value="Unassembled WGS sequence"/>
</dbReference>
<dbReference type="EMBL" id="LIZT01000094">
    <property type="protein sequence ID" value="KPJ48820.1"/>
    <property type="molecule type" value="Genomic_DNA"/>
</dbReference>
<dbReference type="GO" id="GO:0006260">
    <property type="term" value="P:DNA replication"/>
    <property type="evidence" value="ECO:0007669"/>
    <property type="project" value="UniProtKB-KW"/>
</dbReference>
<keyword evidence="3" id="KW-0479">Metal-binding</keyword>
<dbReference type="EC" id="6.5.1.2" evidence="10"/>
<feature type="non-terminal residue" evidence="10">
    <location>
        <position position="189"/>
    </location>
</feature>
<sequence>MEVAQRLRQLRKELNYHNWRYYVLNDPTISDYEYDQLMRELIELEHAHPELITPDSPTQRIGEELTEGFSTVEHAVSMLSLDNTYSYQELKEFDCKVKKSLGVDQIEYVTELKIDGVAVSLKYDDGIFVQGSTRGDGRAGDNITANLKTLRTIPMSLVKKVKGLSDVEVRGEVYMPRREFSELNRTREQ</sequence>
<keyword evidence="7" id="KW-0520">NAD</keyword>
<evidence type="ECO:0000256" key="1">
    <source>
        <dbReference type="ARBA" id="ARBA00022598"/>
    </source>
</evidence>
<dbReference type="SUPFAM" id="SSF56091">
    <property type="entry name" value="DNA ligase/mRNA capping enzyme, catalytic domain"/>
    <property type="match status" value="1"/>
</dbReference>
<keyword evidence="6" id="KW-0460">Magnesium</keyword>
<keyword evidence="10" id="KW-0223">Dioxygenase</keyword>
<evidence type="ECO:0000313" key="10">
    <source>
        <dbReference type="EMBL" id="KPJ48820.1"/>
    </source>
</evidence>
<accession>A0A0S7WFA4</accession>
<comment type="caution">
    <text evidence="10">The sequence shown here is derived from an EMBL/GenBank/DDBJ whole genome shotgun (WGS) entry which is preliminary data.</text>
</comment>
<dbReference type="SMART" id="SM00532">
    <property type="entry name" value="LIGANc"/>
    <property type="match status" value="1"/>
</dbReference>
<name>A0A0S7WFA4_UNCT6</name>
<protein>
    <submittedName>
        <fullName evidence="10">Aromatic ring-opening dioxygenase LigA</fullName>
        <ecNumber evidence="10">6.5.1.2</ecNumber>
    </submittedName>
</protein>
<dbReference type="InterPro" id="IPR013839">
    <property type="entry name" value="DNAligase_adenylation"/>
</dbReference>
<keyword evidence="1 10" id="KW-0436">Ligase</keyword>
<dbReference type="PROSITE" id="PS01055">
    <property type="entry name" value="DNA_LIGASE_N1"/>
    <property type="match status" value="1"/>
</dbReference>
<dbReference type="GO" id="GO:0003911">
    <property type="term" value="F:DNA ligase (NAD+) activity"/>
    <property type="evidence" value="ECO:0007669"/>
    <property type="project" value="UniProtKB-EC"/>
</dbReference>
<organism evidence="10 11">
    <name type="scientific">candidate division TA06 bacterium DG_26</name>
    <dbReference type="NCBI Taxonomy" id="1703771"/>
    <lineage>
        <taxon>Bacteria</taxon>
        <taxon>Bacteria division TA06</taxon>
    </lineage>
</organism>
<dbReference type="Pfam" id="PF01653">
    <property type="entry name" value="DNA_ligase_aden"/>
    <property type="match status" value="1"/>
</dbReference>
<evidence type="ECO:0000256" key="7">
    <source>
        <dbReference type="ARBA" id="ARBA00023027"/>
    </source>
</evidence>
<evidence type="ECO:0000313" key="11">
    <source>
        <dbReference type="Proteomes" id="UP000051124"/>
    </source>
</evidence>
<dbReference type="GO" id="GO:0051213">
    <property type="term" value="F:dioxygenase activity"/>
    <property type="evidence" value="ECO:0007669"/>
    <property type="project" value="UniProtKB-KW"/>
</dbReference>
<dbReference type="Gene3D" id="3.30.470.30">
    <property type="entry name" value="DNA ligase/mRNA capping enzyme"/>
    <property type="match status" value="1"/>
</dbReference>
<reference evidence="10 11" key="1">
    <citation type="journal article" date="2015" name="Microbiome">
        <title>Genomic resolution of linkages in carbon, nitrogen, and sulfur cycling among widespread estuary sediment bacteria.</title>
        <authorList>
            <person name="Baker B.J."/>
            <person name="Lazar C.S."/>
            <person name="Teske A.P."/>
            <person name="Dick G.J."/>
        </authorList>
    </citation>
    <scope>NUCLEOTIDE SEQUENCE [LARGE SCALE GENOMIC DNA]</scope>
    <source>
        <strain evidence="10">DG_26</strain>
    </source>
</reference>
<evidence type="ECO:0000256" key="3">
    <source>
        <dbReference type="ARBA" id="ARBA00022723"/>
    </source>
</evidence>
<keyword evidence="5" id="KW-0862">Zinc</keyword>
<keyword evidence="10" id="KW-0560">Oxidoreductase</keyword>
<dbReference type="GO" id="GO:0006281">
    <property type="term" value="P:DNA repair"/>
    <property type="evidence" value="ECO:0007669"/>
    <property type="project" value="UniProtKB-KW"/>
</dbReference>
<keyword evidence="2" id="KW-0235">DNA replication</keyword>